<keyword evidence="3" id="KW-1185">Reference proteome</keyword>
<dbReference type="SUPFAM" id="SSF56024">
    <property type="entry name" value="Phospholipase D/nuclease"/>
    <property type="match status" value="1"/>
</dbReference>
<accession>A0AAE3FSH8</accession>
<dbReference type="RefSeq" id="WP_250597313.1">
    <property type="nucleotide sequence ID" value="NZ_JAKRVY010000006.1"/>
</dbReference>
<protein>
    <submittedName>
        <fullName evidence="2">Phosphatidylserine/phosphatidylglycerophosphate/ cardiolipin synthase family protein</fullName>
    </submittedName>
</protein>
<dbReference type="GO" id="GO:0032049">
    <property type="term" value="P:cardiolipin biosynthetic process"/>
    <property type="evidence" value="ECO:0007669"/>
    <property type="project" value="UniProtKB-ARBA"/>
</dbReference>
<gene>
    <name evidence="2" type="ORF">AArcSt11_11910</name>
</gene>
<dbReference type="AlphaFoldDB" id="A0AAE3FSH8"/>
<comment type="caution">
    <text evidence="2">The sequence shown here is derived from an EMBL/GenBank/DDBJ whole genome shotgun (WGS) entry which is preliminary data.</text>
</comment>
<dbReference type="PANTHER" id="PTHR21248">
    <property type="entry name" value="CARDIOLIPIN SYNTHASE"/>
    <property type="match status" value="1"/>
</dbReference>
<dbReference type="GO" id="GO:0030572">
    <property type="term" value="F:phosphatidyltransferase activity"/>
    <property type="evidence" value="ECO:0007669"/>
    <property type="project" value="UniProtKB-ARBA"/>
</dbReference>
<proteinExistence type="predicted"/>
<dbReference type="PROSITE" id="PS50035">
    <property type="entry name" value="PLD"/>
    <property type="match status" value="1"/>
</dbReference>
<dbReference type="Gene3D" id="3.30.870.10">
    <property type="entry name" value="Endonuclease Chain A"/>
    <property type="match status" value="1"/>
</dbReference>
<feature type="domain" description="PLD phosphodiesterase" evidence="1">
    <location>
        <begin position="220"/>
        <end position="247"/>
    </location>
</feature>
<name>A0AAE3FSH8_9EURY</name>
<dbReference type="EMBL" id="JAKRVY010000006">
    <property type="protein sequence ID" value="MCL9814356.1"/>
    <property type="molecule type" value="Genomic_DNA"/>
</dbReference>
<dbReference type="SMART" id="SM00155">
    <property type="entry name" value="PLDc"/>
    <property type="match status" value="1"/>
</dbReference>
<organism evidence="2 3">
    <name type="scientific">Natranaeroarchaeum aerophilus</name>
    <dbReference type="NCBI Taxonomy" id="2917711"/>
    <lineage>
        <taxon>Archaea</taxon>
        <taxon>Methanobacteriati</taxon>
        <taxon>Methanobacteriota</taxon>
        <taxon>Stenosarchaea group</taxon>
        <taxon>Halobacteria</taxon>
        <taxon>Halobacteriales</taxon>
        <taxon>Natronoarchaeaceae</taxon>
        <taxon>Natranaeroarchaeum</taxon>
    </lineage>
</organism>
<dbReference type="InterPro" id="IPR001736">
    <property type="entry name" value="PLipase_D/transphosphatidylase"/>
</dbReference>
<dbReference type="PANTHER" id="PTHR21248:SF12">
    <property type="entry name" value="CARDIOLIPIN SYNTHASE C"/>
    <property type="match status" value="1"/>
</dbReference>
<reference evidence="2 3" key="1">
    <citation type="journal article" date="2022" name="Syst. Appl. Microbiol.">
        <title>Natronocalculus amylovorans gen. nov., sp. nov., and Natranaeroarchaeum aerophilus sp. nov., dominant culturable amylolytic natronoarchaea from hypersaline soda lakes in southwestern Siberia.</title>
        <authorList>
            <person name="Sorokin D.Y."/>
            <person name="Elcheninov A.G."/>
            <person name="Khizhniak T.V."/>
            <person name="Koenen M."/>
            <person name="Bale N.J."/>
            <person name="Damste J.S.S."/>
            <person name="Kublanov I.V."/>
        </authorList>
    </citation>
    <scope>NUCLEOTIDE SEQUENCE [LARGE SCALE GENOMIC DNA]</scope>
    <source>
        <strain evidence="2 3">AArc-St1-1</strain>
    </source>
</reference>
<dbReference type="Pfam" id="PF13091">
    <property type="entry name" value="PLDc_2"/>
    <property type="match status" value="1"/>
</dbReference>
<dbReference type="InterPro" id="IPR025202">
    <property type="entry name" value="PLD-like_dom"/>
</dbReference>
<sequence>MDVKSIAHLSDNLQSLGVPPRMFGAVIEYCAGAVEGGVTVDAISDELGVSRELTRTVLKRLVLVDALALSEEDGVYKINYNVFDTVIERIHWFSSMENQDAIDSILTESPAEIEVVTSSPSGIEGIPHSSITGRMIEMIAGASERVVVVNPFFTDGGLDLLLDAFVAATARGVSLRMITRDIEKGDQSNADDIGRLASRIRDGGQLEKFSVFEIDTTAFQDASLHAKAMVVDSHRSYVGSANLTNQSLQNAVEMGLYLEGVPVEQINSYLEQCCNSDLFCSVDIESVL</sequence>
<dbReference type="CDD" id="cd00138">
    <property type="entry name" value="PLDc_SF"/>
    <property type="match status" value="1"/>
</dbReference>
<evidence type="ECO:0000259" key="1">
    <source>
        <dbReference type="PROSITE" id="PS50035"/>
    </source>
</evidence>
<dbReference type="Proteomes" id="UP001202674">
    <property type="component" value="Unassembled WGS sequence"/>
</dbReference>
<evidence type="ECO:0000313" key="3">
    <source>
        <dbReference type="Proteomes" id="UP001202674"/>
    </source>
</evidence>
<evidence type="ECO:0000313" key="2">
    <source>
        <dbReference type="EMBL" id="MCL9814356.1"/>
    </source>
</evidence>